<evidence type="ECO:0000313" key="1">
    <source>
        <dbReference type="EMBL" id="ACD15598.1"/>
    </source>
</evidence>
<gene>
    <name evidence="1" type="ordered locus">Bphyt_1182</name>
</gene>
<dbReference type="STRING" id="398527.Bphyt_1182"/>
<dbReference type="HOGENOM" id="CLU_085020_0_0_4"/>
<organism evidence="1 2">
    <name type="scientific">Paraburkholderia phytofirmans (strain DSM 17436 / LMG 22146 / PsJN)</name>
    <name type="common">Burkholderia phytofirmans</name>
    <dbReference type="NCBI Taxonomy" id="398527"/>
    <lineage>
        <taxon>Bacteria</taxon>
        <taxon>Pseudomonadati</taxon>
        <taxon>Pseudomonadota</taxon>
        <taxon>Betaproteobacteria</taxon>
        <taxon>Burkholderiales</taxon>
        <taxon>Burkholderiaceae</taxon>
        <taxon>Paraburkholderia</taxon>
    </lineage>
</organism>
<protein>
    <submittedName>
        <fullName evidence="1">Uncharacterized protein</fullName>
    </submittedName>
</protein>
<dbReference type="eggNOG" id="ENOG5033EVJ">
    <property type="taxonomic scope" value="Bacteria"/>
</dbReference>
<name>B2T1Y7_PARPJ</name>
<accession>B2T1Y7</accession>
<dbReference type="Proteomes" id="UP000001739">
    <property type="component" value="Chromosome 1"/>
</dbReference>
<reference evidence="1 2" key="1">
    <citation type="journal article" date="2011" name="J. Bacteriol.">
        <title>Complete genome sequence of the plant growth-promoting endophyte Burkholderia phytofirmans strain PsJN.</title>
        <authorList>
            <person name="Weilharter A."/>
            <person name="Mitter B."/>
            <person name="Shin M.V."/>
            <person name="Chain P.S."/>
            <person name="Nowak J."/>
            <person name="Sessitsch A."/>
        </authorList>
    </citation>
    <scope>NUCLEOTIDE SEQUENCE [LARGE SCALE GENOMIC DNA]</scope>
    <source>
        <strain evidence="2">DSM 17436 / LMG 22146 / PsJN</strain>
    </source>
</reference>
<sequence>MNGNKAQARDKRMAKLMLGFPNQTDGGVLSGGAWQVPLTNLQDPRLSRVARSTTAAMADTQFDVDLKVSRKVSMFAMVRHNLTLNGRYRIRVSRDPDFNTSVFDSTLSSPLYGSVWRQAWPRLYSPSMLDWEDPNWWDGRLPEDQRKSYPALILCVIRTPVFGRYVRFEFSDEGNPDGYLEFGRVFVSQAWSPTNNASYNPQLGWEFDTTMDRAVDGTPYFEPRNGRRVQKFSLDWLSDDEAYGRVFETQRAAGIDQELLFVWDSDDAINLLRHSFLARMRQINPLQLSFLNNHTNAFELEEIR</sequence>
<dbReference type="KEGG" id="bpy:Bphyt_1182"/>
<dbReference type="EMBL" id="CP001052">
    <property type="protein sequence ID" value="ACD15598.1"/>
    <property type="molecule type" value="Genomic_DNA"/>
</dbReference>
<dbReference type="AlphaFoldDB" id="B2T1Y7"/>
<evidence type="ECO:0000313" key="2">
    <source>
        <dbReference type="Proteomes" id="UP000001739"/>
    </source>
</evidence>
<proteinExistence type="predicted"/>